<keyword evidence="3" id="KW-1185">Reference proteome</keyword>
<name>A0A4P9VRX7_9GAMM</name>
<feature type="signal peptide" evidence="1">
    <location>
        <begin position="1"/>
        <end position="23"/>
    </location>
</feature>
<organism evidence="2 3">
    <name type="scientific">Zooshikella ganghwensis</name>
    <dbReference type="NCBI Taxonomy" id="202772"/>
    <lineage>
        <taxon>Bacteria</taxon>
        <taxon>Pseudomonadati</taxon>
        <taxon>Pseudomonadota</taxon>
        <taxon>Gammaproteobacteria</taxon>
        <taxon>Oceanospirillales</taxon>
        <taxon>Zooshikellaceae</taxon>
        <taxon>Zooshikella</taxon>
    </lineage>
</organism>
<reference evidence="2 3" key="1">
    <citation type="submission" date="2017-04" db="EMBL/GenBank/DDBJ databases">
        <title>Draft genome sequence of Zooshikella ganghwensis VG4 isolated from Red Sea sediments.</title>
        <authorList>
            <person name="Rehman Z."/>
            <person name="Alam I."/>
            <person name="Kamau A."/>
            <person name="Bajic V."/>
            <person name="Leiknes T."/>
        </authorList>
    </citation>
    <scope>NUCLEOTIDE SEQUENCE [LARGE SCALE GENOMIC DNA]</scope>
    <source>
        <strain evidence="2 3">VG4</strain>
    </source>
</reference>
<dbReference type="AlphaFoldDB" id="A0A4P9VRX7"/>
<accession>A0A4P9VRX7</accession>
<gene>
    <name evidence="2" type="ORF">B9G39_17965</name>
</gene>
<proteinExistence type="predicted"/>
<dbReference type="RefSeq" id="WP_094788180.1">
    <property type="nucleotide sequence ID" value="NZ_NDXW01000001.1"/>
</dbReference>
<evidence type="ECO:0000313" key="3">
    <source>
        <dbReference type="Proteomes" id="UP000257039"/>
    </source>
</evidence>
<sequence length="166" mass="18673">MKNKVTALALGLSLSLVAGQAFSANEKSFSWYSTSLGNQLEINSTFGCIDQKMMYEKHIIKAMGDLGEWPFSDGVYLFQFYPANNAYNNNLPVHHVDTKLVHDTYGKTTNALGKPITTTIYKFRPYTVIGGIRDNNQTKIDYARERGFQDGWGIRQMSIDLQCGNL</sequence>
<dbReference type="EMBL" id="NDXW01000001">
    <property type="protein sequence ID" value="RDH45174.1"/>
    <property type="molecule type" value="Genomic_DNA"/>
</dbReference>
<feature type="chain" id="PRO_5020394753" evidence="1">
    <location>
        <begin position="24"/>
        <end position="166"/>
    </location>
</feature>
<protein>
    <submittedName>
        <fullName evidence="2">Uncharacterized protein</fullName>
    </submittedName>
</protein>
<keyword evidence="1" id="KW-0732">Signal</keyword>
<evidence type="ECO:0000313" key="2">
    <source>
        <dbReference type="EMBL" id="RDH45174.1"/>
    </source>
</evidence>
<evidence type="ECO:0000256" key="1">
    <source>
        <dbReference type="SAM" id="SignalP"/>
    </source>
</evidence>
<comment type="caution">
    <text evidence="2">The sequence shown here is derived from an EMBL/GenBank/DDBJ whole genome shotgun (WGS) entry which is preliminary data.</text>
</comment>
<dbReference type="Proteomes" id="UP000257039">
    <property type="component" value="Unassembled WGS sequence"/>
</dbReference>